<dbReference type="InterPro" id="IPR036938">
    <property type="entry name" value="PAP2/HPO_sf"/>
</dbReference>
<dbReference type="EMBL" id="FMPG01000005">
    <property type="protein sequence ID" value="SCT00862.1"/>
    <property type="molecule type" value="Genomic_DNA"/>
</dbReference>
<evidence type="ECO:0000256" key="1">
    <source>
        <dbReference type="SAM" id="Phobius"/>
    </source>
</evidence>
<dbReference type="AlphaFoldDB" id="A0A1D4MQY9"/>
<keyword evidence="1" id="KW-0812">Transmembrane</keyword>
<evidence type="ECO:0000313" key="5">
    <source>
        <dbReference type="Proteomes" id="UP000095412"/>
    </source>
</evidence>
<dbReference type="CDD" id="cd03392">
    <property type="entry name" value="PAP2_like_2"/>
    <property type="match status" value="1"/>
</dbReference>
<feature type="transmembrane region" description="Helical" evidence="1">
    <location>
        <begin position="52"/>
        <end position="74"/>
    </location>
</feature>
<feature type="transmembrane region" description="Helical" evidence="1">
    <location>
        <begin position="140"/>
        <end position="160"/>
    </location>
</feature>
<dbReference type="PANTHER" id="PTHR14969:SF13">
    <property type="entry name" value="AT30094P"/>
    <property type="match status" value="1"/>
</dbReference>
<evidence type="ECO:0000313" key="3">
    <source>
        <dbReference type="EMBL" id="SCS82161.1"/>
    </source>
</evidence>
<evidence type="ECO:0000259" key="2">
    <source>
        <dbReference type="SMART" id="SM00014"/>
    </source>
</evidence>
<accession>A0A1D4MQY9</accession>
<feature type="transmembrane region" description="Helical" evidence="1">
    <location>
        <begin position="166"/>
        <end position="183"/>
    </location>
</feature>
<evidence type="ECO:0000313" key="6">
    <source>
        <dbReference type="Proteomes" id="UP000095768"/>
    </source>
</evidence>
<keyword evidence="1" id="KW-1133">Transmembrane helix</keyword>
<dbReference type="Gene3D" id="1.20.144.10">
    <property type="entry name" value="Phosphatidic acid phosphatase type 2/haloperoxidase"/>
    <property type="match status" value="2"/>
</dbReference>
<dbReference type="Pfam" id="PF01569">
    <property type="entry name" value="PAP2"/>
    <property type="match status" value="1"/>
</dbReference>
<dbReference type="Proteomes" id="UP000095768">
    <property type="component" value="Unassembled WGS sequence"/>
</dbReference>
<protein>
    <submittedName>
        <fullName evidence="4">Phospholipid phosphatase</fullName>
    </submittedName>
</protein>
<keyword evidence="5" id="KW-1185">Reference proteome</keyword>
<name>A0A1D4MQY9_9STAP</name>
<dbReference type="SMART" id="SM00014">
    <property type="entry name" value="acidPPc"/>
    <property type="match status" value="1"/>
</dbReference>
<feature type="transmembrane region" description="Helical" evidence="1">
    <location>
        <begin position="81"/>
        <end position="102"/>
    </location>
</feature>
<dbReference type="SUPFAM" id="SSF48317">
    <property type="entry name" value="Acid phosphatase/Vanadium-dependent haloperoxidase"/>
    <property type="match status" value="1"/>
</dbReference>
<dbReference type="InterPro" id="IPR000326">
    <property type="entry name" value="PAP2/HPO"/>
</dbReference>
<reference evidence="4 6" key="2">
    <citation type="submission" date="2016-09" db="EMBL/GenBank/DDBJ databases">
        <authorList>
            <consortium name="Pathogen Informatics"/>
        </authorList>
    </citation>
    <scope>NUCLEOTIDE SEQUENCE [LARGE SCALE GENOMIC DNA]</scope>
    <source>
        <strain evidence="4 6">82B</strain>
    </source>
</reference>
<dbReference type="Proteomes" id="UP000095412">
    <property type="component" value="Unassembled WGS sequence"/>
</dbReference>
<feature type="transmembrane region" description="Helical" evidence="1">
    <location>
        <begin position="114"/>
        <end position="133"/>
    </location>
</feature>
<reference evidence="3 5" key="1">
    <citation type="submission" date="2016-09" db="EMBL/GenBank/DDBJ databases">
        <authorList>
            <consortium name="Pathogen Informatics"/>
            <person name="Sun Q."/>
            <person name="Inoue M."/>
        </authorList>
    </citation>
    <scope>NUCLEOTIDE SEQUENCE [LARGE SCALE GENOMIC DNA]</scope>
    <source>
        <strain evidence="3 5">82C</strain>
    </source>
</reference>
<feature type="domain" description="Phosphatidic acid phosphatase type 2/haloperoxidase" evidence="2">
    <location>
        <begin position="81"/>
        <end position="181"/>
    </location>
</feature>
<sequence>MKQYLKMMSGSVCLAILMICIGSGFTNGVDEGVYQFLNRNITQDWAIQYFKIISTVLSPINCLIYVIILLIVLYMRDRFKFWWYGFWCCSVFAIGTILKYAVQRPRPNLMIEGFSFPSMHVLSVCIFVSLILLMKNHKALKCLAIFFVISIMISRIYLQAHYFTDTIGSLLVLYIMLQALNIGKMN</sequence>
<proteinExistence type="predicted"/>
<keyword evidence="1" id="KW-0472">Membrane</keyword>
<evidence type="ECO:0000313" key="4">
    <source>
        <dbReference type="EMBL" id="SCT00862.1"/>
    </source>
</evidence>
<dbReference type="PANTHER" id="PTHR14969">
    <property type="entry name" value="SPHINGOSINE-1-PHOSPHATE PHOSPHOHYDROLASE"/>
    <property type="match status" value="1"/>
</dbReference>
<gene>
    <name evidence="4" type="ORF">SAMEA2297795_01592</name>
    <name evidence="3" type="ORF">SAMEA2297796_01213</name>
</gene>
<dbReference type="EMBL" id="FMPI01000006">
    <property type="protein sequence ID" value="SCS82161.1"/>
    <property type="molecule type" value="Genomic_DNA"/>
</dbReference>
<dbReference type="OrthoDB" id="9789113at2"/>
<organism evidence="4 6">
    <name type="scientific">Staphylococcus caeli</name>
    <dbReference type="NCBI Taxonomy" id="2201815"/>
    <lineage>
        <taxon>Bacteria</taxon>
        <taxon>Bacillati</taxon>
        <taxon>Bacillota</taxon>
        <taxon>Bacilli</taxon>
        <taxon>Bacillales</taxon>
        <taxon>Staphylococcaceae</taxon>
        <taxon>Staphylococcus</taxon>
    </lineage>
</organism>
<dbReference type="RefSeq" id="WP_069995388.1">
    <property type="nucleotide sequence ID" value="NZ_FMPG01000005.1"/>
</dbReference>